<dbReference type="EMBL" id="CP013213">
    <property type="protein sequence ID" value="AMC93547.1"/>
    <property type="molecule type" value="Genomic_DNA"/>
</dbReference>
<keyword evidence="12" id="KW-1185">Reference proteome</keyword>
<dbReference type="Gene3D" id="3.40.50.300">
    <property type="entry name" value="P-loop containing nucleotide triphosphate hydrolases"/>
    <property type="match status" value="1"/>
</dbReference>
<dbReference type="GO" id="GO:0009360">
    <property type="term" value="C:DNA polymerase III complex"/>
    <property type="evidence" value="ECO:0007669"/>
    <property type="project" value="InterPro"/>
</dbReference>
<dbReference type="SUPFAM" id="SSF48019">
    <property type="entry name" value="post-AAA+ oligomerization domain-like"/>
    <property type="match status" value="1"/>
</dbReference>
<dbReference type="Proteomes" id="UP000063781">
    <property type="component" value="Chromosome"/>
</dbReference>
<evidence type="ECO:0000256" key="4">
    <source>
        <dbReference type="ARBA" id="ARBA00022695"/>
    </source>
</evidence>
<dbReference type="Gene3D" id="1.10.8.60">
    <property type="match status" value="1"/>
</dbReference>
<organism evidence="11 12">
    <name type="scientific">Erysipelothrix larvae</name>
    <dbReference type="NCBI Taxonomy" id="1514105"/>
    <lineage>
        <taxon>Bacteria</taxon>
        <taxon>Bacillati</taxon>
        <taxon>Bacillota</taxon>
        <taxon>Erysipelotrichia</taxon>
        <taxon>Erysipelotrichales</taxon>
        <taxon>Erysipelotrichaceae</taxon>
        <taxon>Erysipelothrix</taxon>
    </lineage>
</organism>
<reference evidence="11 12" key="1">
    <citation type="submission" date="2015-10" db="EMBL/GenBank/DDBJ databases">
        <title>Erysipelothrix larvae sp. LV19 isolated from the larval gut of the rhinoceros beetle, Trypoxylus dichotomus.</title>
        <authorList>
            <person name="Lim S."/>
            <person name="Kim B.-C."/>
        </authorList>
    </citation>
    <scope>NUCLEOTIDE SEQUENCE [LARGE SCALE GENOMIC DNA]</scope>
    <source>
        <strain evidence="11 12">LV19</strain>
    </source>
</reference>
<dbReference type="GO" id="GO:0006261">
    <property type="term" value="P:DNA-templated DNA replication"/>
    <property type="evidence" value="ECO:0007669"/>
    <property type="project" value="TreeGrafter"/>
</dbReference>
<comment type="similarity">
    <text evidence="7">Belongs to the DNA polymerase HolA subunit family.</text>
</comment>
<dbReference type="SUPFAM" id="SSF52540">
    <property type="entry name" value="P-loop containing nucleoside triphosphate hydrolases"/>
    <property type="match status" value="1"/>
</dbReference>
<feature type="domain" description="DNA polymerase III delta subunit-like C-terminal" evidence="10">
    <location>
        <begin position="194"/>
        <end position="312"/>
    </location>
</feature>
<keyword evidence="5" id="KW-0235">DNA replication</keyword>
<dbReference type="InterPro" id="IPR010372">
    <property type="entry name" value="DNA_pol3_delta_N"/>
</dbReference>
<gene>
    <name evidence="11" type="ORF">AOC36_05985</name>
</gene>
<dbReference type="InterPro" id="IPR005790">
    <property type="entry name" value="DNA_polIII_delta"/>
</dbReference>
<dbReference type="InterPro" id="IPR008921">
    <property type="entry name" value="DNA_pol3_clamp-load_cplx_C"/>
</dbReference>
<dbReference type="InterPro" id="IPR048466">
    <property type="entry name" value="DNA_pol3_delta-like_C"/>
</dbReference>
<sequence length="315" mass="36278">MAHVLYGTDRYLILEKANQLFETYSKKHTEVEKWIFQTNDQGFDQNQVQEAIETISLFGLPKWIFLFIENEKDLNKVDESALEEWFSHTSNTLELVLALPKKPLAKSPLRKTLTHYAKEITITVGGKDAISVKDRVNAALKAQTLHIDPDAKQLLIDRIGSNSARVQSEIDKLVLLNRRITLDDVTQLISYDLENDIFALSNALLQKDHSEVFRIYQQLLKQKNDPLSLAPLIAASLRGIYQVSTLQSLNYQADEIRNLLNMSEGQYWNITRKRYRSNQSILDILNQLSTFDQESKKGLKDRFVGFEMLLLSIMM</sequence>
<dbReference type="STRING" id="1514105.AOC36_05985"/>
<name>A0A0X8H004_9FIRM</name>
<evidence type="ECO:0000256" key="1">
    <source>
        <dbReference type="ARBA" id="ARBA00012417"/>
    </source>
</evidence>
<dbReference type="GO" id="GO:0003677">
    <property type="term" value="F:DNA binding"/>
    <property type="evidence" value="ECO:0007669"/>
    <property type="project" value="InterPro"/>
</dbReference>
<dbReference type="RefSeq" id="WP_067632420.1">
    <property type="nucleotide sequence ID" value="NZ_CP013213.1"/>
</dbReference>
<dbReference type="Pfam" id="PF21694">
    <property type="entry name" value="DNA_pol3_delta_C"/>
    <property type="match status" value="1"/>
</dbReference>
<dbReference type="Gene3D" id="1.20.272.10">
    <property type="match status" value="1"/>
</dbReference>
<dbReference type="GO" id="GO:0003887">
    <property type="term" value="F:DNA-directed DNA polymerase activity"/>
    <property type="evidence" value="ECO:0007669"/>
    <property type="project" value="UniProtKB-KW"/>
</dbReference>
<feature type="domain" description="DNA polymerase III delta N-terminal" evidence="9">
    <location>
        <begin position="3"/>
        <end position="118"/>
    </location>
</feature>
<protein>
    <recommendedName>
        <fullName evidence="2">DNA polymerase III subunit delta</fullName>
        <ecNumber evidence="1">2.7.7.7</ecNumber>
    </recommendedName>
</protein>
<evidence type="ECO:0000259" key="10">
    <source>
        <dbReference type="Pfam" id="PF21694"/>
    </source>
</evidence>
<evidence type="ECO:0000256" key="7">
    <source>
        <dbReference type="ARBA" id="ARBA00034754"/>
    </source>
</evidence>
<evidence type="ECO:0000256" key="3">
    <source>
        <dbReference type="ARBA" id="ARBA00022679"/>
    </source>
</evidence>
<keyword evidence="3" id="KW-0808">Transferase</keyword>
<keyword evidence="4" id="KW-0548">Nucleotidyltransferase</keyword>
<evidence type="ECO:0000313" key="12">
    <source>
        <dbReference type="Proteomes" id="UP000063781"/>
    </source>
</evidence>
<evidence type="ECO:0000256" key="8">
    <source>
        <dbReference type="ARBA" id="ARBA00049244"/>
    </source>
</evidence>
<dbReference type="NCBIfam" id="TIGR01128">
    <property type="entry name" value="holA"/>
    <property type="match status" value="1"/>
</dbReference>
<proteinExistence type="inferred from homology"/>
<evidence type="ECO:0000256" key="6">
    <source>
        <dbReference type="ARBA" id="ARBA00022932"/>
    </source>
</evidence>
<evidence type="ECO:0000313" key="11">
    <source>
        <dbReference type="EMBL" id="AMC93547.1"/>
    </source>
</evidence>
<dbReference type="OrthoDB" id="9775929at2"/>
<dbReference type="KEGG" id="erl:AOC36_05985"/>
<keyword evidence="6" id="KW-0239">DNA-directed DNA polymerase</keyword>
<dbReference type="AlphaFoldDB" id="A0A0X8H004"/>
<evidence type="ECO:0000259" key="9">
    <source>
        <dbReference type="Pfam" id="PF06144"/>
    </source>
</evidence>
<dbReference type="InterPro" id="IPR027417">
    <property type="entry name" value="P-loop_NTPase"/>
</dbReference>
<dbReference type="Pfam" id="PF06144">
    <property type="entry name" value="DNA_pol3_delta"/>
    <property type="match status" value="1"/>
</dbReference>
<evidence type="ECO:0000256" key="5">
    <source>
        <dbReference type="ARBA" id="ARBA00022705"/>
    </source>
</evidence>
<dbReference type="PANTHER" id="PTHR34388">
    <property type="entry name" value="DNA POLYMERASE III SUBUNIT DELTA"/>
    <property type="match status" value="1"/>
</dbReference>
<evidence type="ECO:0000256" key="2">
    <source>
        <dbReference type="ARBA" id="ARBA00017703"/>
    </source>
</evidence>
<comment type="catalytic activity">
    <reaction evidence="8">
        <text>DNA(n) + a 2'-deoxyribonucleoside 5'-triphosphate = DNA(n+1) + diphosphate</text>
        <dbReference type="Rhea" id="RHEA:22508"/>
        <dbReference type="Rhea" id="RHEA-COMP:17339"/>
        <dbReference type="Rhea" id="RHEA-COMP:17340"/>
        <dbReference type="ChEBI" id="CHEBI:33019"/>
        <dbReference type="ChEBI" id="CHEBI:61560"/>
        <dbReference type="ChEBI" id="CHEBI:173112"/>
        <dbReference type="EC" id="2.7.7.7"/>
    </reaction>
</comment>
<accession>A0A0X8H004</accession>
<dbReference type="EC" id="2.7.7.7" evidence="1"/>
<dbReference type="PANTHER" id="PTHR34388:SF1">
    <property type="entry name" value="DNA POLYMERASE III SUBUNIT DELTA"/>
    <property type="match status" value="1"/>
</dbReference>